<feature type="non-terminal residue" evidence="2">
    <location>
        <position position="40"/>
    </location>
</feature>
<evidence type="ECO:0000256" key="1">
    <source>
        <dbReference type="SAM" id="MobiDB-lite"/>
    </source>
</evidence>
<feature type="region of interest" description="Disordered" evidence="1">
    <location>
        <begin position="1"/>
        <end position="40"/>
    </location>
</feature>
<comment type="caution">
    <text evidence="2">The sequence shown here is derived from an EMBL/GenBank/DDBJ whole genome shotgun (WGS) entry which is preliminary data.</text>
</comment>
<proteinExistence type="predicted"/>
<organism evidence="2 3">
    <name type="scientific">Trifolium medium</name>
    <dbReference type="NCBI Taxonomy" id="97028"/>
    <lineage>
        <taxon>Eukaryota</taxon>
        <taxon>Viridiplantae</taxon>
        <taxon>Streptophyta</taxon>
        <taxon>Embryophyta</taxon>
        <taxon>Tracheophyta</taxon>
        <taxon>Spermatophyta</taxon>
        <taxon>Magnoliopsida</taxon>
        <taxon>eudicotyledons</taxon>
        <taxon>Gunneridae</taxon>
        <taxon>Pentapetalae</taxon>
        <taxon>rosids</taxon>
        <taxon>fabids</taxon>
        <taxon>Fabales</taxon>
        <taxon>Fabaceae</taxon>
        <taxon>Papilionoideae</taxon>
        <taxon>50 kb inversion clade</taxon>
        <taxon>NPAAA clade</taxon>
        <taxon>Hologalegina</taxon>
        <taxon>IRL clade</taxon>
        <taxon>Trifolieae</taxon>
        <taxon>Trifolium</taxon>
    </lineage>
</organism>
<name>A0A392PWS6_9FABA</name>
<reference evidence="2 3" key="1">
    <citation type="journal article" date="2018" name="Front. Plant Sci.">
        <title>Red Clover (Trifolium pratense) and Zigzag Clover (T. medium) - A Picture of Genomic Similarities and Differences.</title>
        <authorList>
            <person name="Dluhosova J."/>
            <person name="Istvanek J."/>
            <person name="Nedelnik J."/>
            <person name="Repkova J."/>
        </authorList>
    </citation>
    <scope>NUCLEOTIDE SEQUENCE [LARGE SCALE GENOMIC DNA]</scope>
    <source>
        <strain evidence="3">cv. 10/8</strain>
        <tissue evidence="2">Leaf</tissue>
    </source>
</reference>
<evidence type="ECO:0000313" key="3">
    <source>
        <dbReference type="Proteomes" id="UP000265520"/>
    </source>
</evidence>
<feature type="compositionally biased region" description="Basic residues" evidence="1">
    <location>
        <begin position="1"/>
        <end position="10"/>
    </location>
</feature>
<accession>A0A392PWS6</accession>
<dbReference type="Proteomes" id="UP000265520">
    <property type="component" value="Unassembled WGS sequence"/>
</dbReference>
<protein>
    <submittedName>
        <fullName evidence="2">Uncharacterized protein</fullName>
    </submittedName>
</protein>
<dbReference type="EMBL" id="LXQA010101213">
    <property type="protein sequence ID" value="MCI16511.1"/>
    <property type="molecule type" value="Genomic_DNA"/>
</dbReference>
<keyword evidence="3" id="KW-1185">Reference proteome</keyword>
<dbReference type="AlphaFoldDB" id="A0A392PWS6"/>
<evidence type="ECO:0000313" key="2">
    <source>
        <dbReference type="EMBL" id="MCI16511.1"/>
    </source>
</evidence>
<sequence>MKNPFKKSKQGKGDDVGSSSGNVTVRSKKRRGARLPTPSP</sequence>